<keyword evidence="3 9" id="KW-0808">Transferase</keyword>
<dbReference type="KEGG" id="ocm:CBP12_12905"/>
<dbReference type="AlphaFoldDB" id="A0A1Y0D024"/>
<protein>
    <submittedName>
        <fullName evidence="9">Undecaprenyl-phosphate glucose phosphotransferase</fullName>
    </submittedName>
</protein>
<comment type="subcellular location">
    <subcellularLocation>
        <location evidence="1">Membrane</location>
        <topology evidence="1">Multi-pass membrane protein</topology>
    </subcellularLocation>
</comment>
<evidence type="ECO:0000256" key="1">
    <source>
        <dbReference type="ARBA" id="ARBA00004141"/>
    </source>
</evidence>
<evidence type="ECO:0000259" key="8">
    <source>
        <dbReference type="Pfam" id="PF02397"/>
    </source>
</evidence>
<dbReference type="InterPro" id="IPR017475">
    <property type="entry name" value="EPS_sugar_tfrase"/>
</dbReference>
<feature type="transmembrane region" description="Helical" evidence="7">
    <location>
        <begin position="16"/>
        <end position="36"/>
    </location>
</feature>
<keyword evidence="6 7" id="KW-0472">Membrane</keyword>
<feature type="transmembrane region" description="Helical" evidence="7">
    <location>
        <begin position="80"/>
        <end position="101"/>
    </location>
</feature>
<dbReference type="Proteomes" id="UP000243793">
    <property type="component" value="Chromosome"/>
</dbReference>
<dbReference type="GO" id="GO:0089702">
    <property type="term" value="F:undecaprenyl-phosphate glucose phosphotransferase activity"/>
    <property type="evidence" value="ECO:0007669"/>
    <property type="project" value="TreeGrafter"/>
</dbReference>
<evidence type="ECO:0000256" key="3">
    <source>
        <dbReference type="ARBA" id="ARBA00022679"/>
    </source>
</evidence>
<dbReference type="PANTHER" id="PTHR30576:SF21">
    <property type="entry name" value="UDP-GLUCOSE:UNDECAPRENYL-PHOSPHATE GLUCOSE-1-PHOSPHATE TRANSFERASE"/>
    <property type="match status" value="1"/>
</dbReference>
<dbReference type="NCBIfam" id="TIGR03025">
    <property type="entry name" value="EPS_sugtrans"/>
    <property type="match status" value="1"/>
</dbReference>
<comment type="similarity">
    <text evidence="2">Belongs to the bacterial sugar transferase family.</text>
</comment>
<dbReference type="Pfam" id="PF13727">
    <property type="entry name" value="CoA_binding_3"/>
    <property type="match status" value="1"/>
</dbReference>
<feature type="transmembrane region" description="Helical" evidence="7">
    <location>
        <begin position="48"/>
        <end position="68"/>
    </location>
</feature>
<accession>A0A1Y0D024</accession>
<dbReference type="NCBIfam" id="TIGR03023">
    <property type="entry name" value="WcaJ_sugtrans"/>
    <property type="match status" value="1"/>
</dbReference>
<evidence type="ECO:0000256" key="5">
    <source>
        <dbReference type="ARBA" id="ARBA00022989"/>
    </source>
</evidence>
<organism evidence="9 10">
    <name type="scientific">Oceanisphaera avium</name>
    <dbReference type="NCBI Taxonomy" id="1903694"/>
    <lineage>
        <taxon>Bacteria</taxon>
        <taxon>Pseudomonadati</taxon>
        <taxon>Pseudomonadota</taxon>
        <taxon>Gammaproteobacteria</taxon>
        <taxon>Aeromonadales</taxon>
        <taxon>Aeromonadaceae</taxon>
        <taxon>Oceanisphaera</taxon>
    </lineage>
</organism>
<keyword evidence="4 7" id="KW-0812">Transmembrane</keyword>
<reference evidence="10" key="1">
    <citation type="submission" date="2017-05" db="EMBL/GenBank/DDBJ databases">
        <authorList>
            <person name="Sung H."/>
        </authorList>
    </citation>
    <scope>NUCLEOTIDE SEQUENCE [LARGE SCALE GENOMIC DNA]</scope>
    <source>
        <strain evidence="10">AMac2203</strain>
    </source>
</reference>
<dbReference type="InterPro" id="IPR003362">
    <property type="entry name" value="Bact_transf"/>
</dbReference>
<name>A0A1Y0D024_9GAMM</name>
<dbReference type="GO" id="GO:0016020">
    <property type="term" value="C:membrane"/>
    <property type="evidence" value="ECO:0007669"/>
    <property type="project" value="UniProtKB-SubCell"/>
</dbReference>
<feature type="transmembrane region" description="Helical" evidence="7">
    <location>
        <begin position="107"/>
        <end position="130"/>
    </location>
</feature>
<evidence type="ECO:0000256" key="4">
    <source>
        <dbReference type="ARBA" id="ARBA00022692"/>
    </source>
</evidence>
<feature type="domain" description="Bacterial sugar transferase" evidence="8">
    <location>
        <begin position="269"/>
        <end position="452"/>
    </location>
</feature>
<proteinExistence type="inferred from homology"/>
<evidence type="ECO:0000313" key="9">
    <source>
        <dbReference type="EMBL" id="ART80942.1"/>
    </source>
</evidence>
<dbReference type="InterPro" id="IPR017473">
    <property type="entry name" value="Undecaprenyl-P_gluc_Ptfrase"/>
</dbReference>
<keyword evidence="5 7" id="KW-1133">Transmembrane helix</keyword>
<dbReference type="GO" id="GO:0009242">
    <property type="term" value="P:colanic acid biosynthetic process"/>
    <property type="evidence" value="ECO:0007669"/>
    <property type="project" value="TreeGrafter"/>
</dbReference>
<evidence type="ECO:0000256" key="2">
    <source>
        <dbReference type="ARBA" id="ARBA00006464"/>
    </source>
</evidence>
<dbReference type="EMBL" id="CP021376">
    <property type="protein sequence ID" value="ART80942.1"/>
    <property type="molecule type" value="Genomic_DNA"/>
</dbReference>
<keyword evidence="10" id="KW-1185">Reference proteome</keyword>
<evidence type="ECO:0000256" key="6">
    <source>
        <dbReference type="ARBA" id="ARBA00023136"/>
    </source>
</evidence>
<gene>
    <name evidence="9" type="ORF">CBP12_12905</name>
</gene>
<dbReference type="Pfam" id="PF02397">
    <property type="entry name" value="Bac_transf"/>
    <property type="match status" value="1"/>
</dbReference>
<sequence length="460" mass="51212">MARPIKGVIDRHPTQILVPIFDMVTLVLGSLMAHLLVFGNGTLAEHQVLSVGIMALLLVVLNAAGAGYQRWRIQRINRLLLRLTGIWLGSAVICLVVIFALEVTERYSPLWVFLSILLSLFIAGAGRIVVQLAIRHAWLSGLSTKKVFLVGPGDKVVAMGRRMRNMPEAGYILGGVERIPGAPSEKDLATLARRVEEANIDEVWLCMSLDMGKSIRTILYALRHSTVEVRFIPSFSDMQLLHYSMGEVVGRTSIDLSVSPIKGMAWLAKRTEDLVVGTLISILIAPVCLVIAAAVKLTSPGPALFKQPRTGDNGENFNVYKFRSMKVHQEKSNQITQATKGDSRLTPIGGFLRRTSLDELPQFLNVLQGNMSIVGPRPHALAHNEHYKELVELYMKRHKVKPGITGWAQVNGLRGETDTLDKMEARVRYDLWYINNWSVFLDLKIIIATVFKGFINKNAY</sequence>
<evidence type="ECO:0000256" key="7">
    <source>
        <dbReference type="SAM" id="Phobius"/>
    </source>
</evidence>
<evidence type="ECO:0000313" key="10">
    <source>
        <dbReference type="Proteomes" id="UP000243793"/>
    </source>
</evidence>
<dbReference type="RefSeq" id="WP_086965038.1">
    <property type="nucleotide sequence ID" value="NZ_CP021376.1"/>
</dbReference>
<feature type="transmembrane region" description="Helical" evidence="7">
    <location>
        <begin position="274"/>
        <end position="295"/>
    </location>
</feature>
<dbReference type="PANTHER" id="PTHR30576">
    <property type="entry name" value="COLANIC BIOSYNTHESIS UDP-GLUCOSE LIPID CARRIER TRANSFERASE"/>
    <property type="match status" value="1"/>
</dbReference>